<dbReference type="NCBIfam" id="TIGR02099">
    <property type="entry name" value="YhdP family protein"/>
    <property type="match status" value="1"/>
</dbReference>
<evidence type="ECO:0000256" key="1">
    <source>
        <dbReference type="SAM" id="MobiDB-lite"/>
    </source>
</evidence>
<dbReference type="InterPro" id="IPR011836">
    <property type="entry name" value="YhdP"/>
</dbReference>
<evidence type="ECO:0000313" key="4">
    <source>
        <dbReference type="Proteomes" id="UP001429984"/>
    </source>
</evidence>
<evidence type="ECO:0000313" key="3">
    <source>
        <dbReference type="EMBL" id="MBF6022890.1"/>
    </source>
</evidence>
<sequence>MPTPLRRRMRIARRGLVYGVAVTLVLIAVLLGAASQVLPMAERHPQRVAAWLSERAGQPVAFDRVDTEWTRRGPLLRLDNLRIGKGAQSFVIGDTEMLVSIYAGLLPGHPFSELRLRGLDLTLQRADDGRWQVRGLPGQQQPGSDPFAALERLGELQVIGGKLAVHAPALGIDAKVPKIDLRLQVHGARVRCGVRVWARADAAPLDAALDFDRKLGDGRAYAVLDRADLSAWSALARMAGVTVESGRGRAEAWVDLRGHRVSQVTSVVALDGVGLRGRADTAAASGSAVPRAGFDRVEGRTRWKLIDGGWRFDAPKLRIGSGDRLQTLDGLMIAGGERYALLADSIDAGPLFAVAALSDRMPEGMRHWIRTTQPRASLRNIELAGRRGGLMHAKARIATFGFAAVGNAPGLQGLAGDVEGDADGFTLRFDPSSALAFDWPSGFGVVHTVHLTGMVSGWREGNGWRIGTPALRVKSDTFGVNARGGMWWQGDGTRPWIDIATDIEETAVPVAKGFWIRHLMPPTVVKWLDEALLAGRVQNGRAVVTGDLDEWPFTGHNGRFEASAHLADMSLKFQPGWPAADSVEGDVRFIADGFTLTGKGKLLGVELQQLQAGIDHYHDGDLTVNARGGGDAAQLLALMRQSPLHATHKDTIDNLTARGGAKVGFDLDLPLRHGEPLSIGGNVELVDARLSERRWKLDFDRVNGKAEYSLGGFRADDLRVIHEGRPGALSLRAGDFTRDRNHVFEAGLDAMFGTDALLDRAPELAWLKPHMEGQSPWTIGVLIPRSAPGKEANALLQLRSSLVGTELTLPEPLRKPADETLATSVETPLPMGSGDILVNLGQRIALRARSANGQTGVRIALGSQRVDEAPPANGLVATGRAAALDAIDWIALLHGGEGEGLPLQRIDVVAQKLNLLGGAFPDTRVIVVPAARGATAIQTEGESLEGALLIPAGEGATIAGRFDRFHWRAAPAVAGAPAPAASAVPVAGPAAPAGATAAAADPINPAKVPPLAIDFTDLRLADAKLGSARLRTRPTSSGLHIDQLQTRTDQHRIDVAGDWAGRGGDARTHLDVRIGSDDFGALLGGFGMGSRLGGGEGTMHFDAGWSGSPAAFDLATLEGSLTADIRNGRLLEVEPGAGRVLGLLSLAQLPRRLMLDFRDFFYKGFAFNQAGGRVDFSGGYARSDKLTIDGPAASIGIRGSANLRAQSFDQTIEVKPKAGNLLTVAGAIAGGPVGAAIGAAANAVLQKPIGEMASRTYRVTGPWKEPKVEVVGSEQSRASTVPASPPTD</sequence>
<protein>
    <submittedName>
        <fullName evidence="3">TIGR02099 family protein</fullName>
    </submittedName>
</protein>
<proteinExistence type="predicted"/>
<comment type="caution">
    <text evidence="3">The sequence shown here is derived from an EMBL/GenBank/DDBJ whole genome shotgun (WGS) entry which is preliminary data.</text>
</comment>
<feature type="compositionally biased region" description="Polar residues" evidence="1">
    <location>
        <begin position="1273"/>
        <end position="1282"/>
    </location>
</feature>
<dbReference type="PANTHER" id="PTHR38690">
    <property type="entry name" value="PROTEASE-RELATED"/>
    <property type="match status" value="1"/>
</dbReference>
<dbReference type="InterPro" id="IPR025263">
    <property type="entry name" value="YhdP_central"/>
</dbReference>
<reference evidence="3 4" key="1">
    <citation type="submission" date="2020-11" db="EMBL/GenBank/DDBJ databases">
        <title>Draft Genome Sequence and Secondary Metabolite Biosynthetic Potential of the Lysobacter niastensis Type strain DSM 18481.</title>
        <authorList>
            <person name="Turrini P."/>
            <person name="Artuso I."/>
            <person name="Tescari M."/>
            <person name="Lugli G.A."/>
            <person name="Frangipani E."/>
            <person name="Ventura M."/>
            <person name="Visca P."/>
        </authorList>
    </citation>
    <scope>NUCLEOTIDE SEQUENCE [LARGE SCALE GENOMIC DNA]</scope>
    <source>
        <strain evidence="3 4">DSM 18481</strain>
    </source>
</reference>
<dbReference type="EMBL" id="JADLZT010000001">
    <property type="protein sequence ID" value="MBF6022890.1"/>
    <property type="molecule type" value="Genomic_DNA"/>
</dbReference>
<name>A0ABS0B703_9GAMM</name>
<feature type="domain" description="YhdP central" evidence="2">
    <location>
        <begin position="9"/>
        <end position="1268"/>
    </location>
</feature>
<gene>
    <name evidence="3" type="ORF">IU514_02495</name>
</gene>
<accession>A0ABS0B703</accession>
<dbReference type="RefSeq" id="WP_194929466.1">
    <property type="nucleotide sequence ID" value="NZ_JADLZT010000001.1"/>
</dbReference>
<organism evidence="3 4">
    <name type="scientific">Lysobacter niastensis</name>
    <dbReference type="NCBI Taxonomy" id="380629"/>
    <lineage>
        <taxon>Bacteria</taxon>
        <taxon>Pseudomonadati</taxon>
        <taxon>Pseudomonadota</taxon>
        <taxon>Gammaproteobacteria</taxon>
        <taxon>Lysobacterales</taxon>
        <taxon>Lysobacteraceae</taxon>
        <taxon>Lysobacter</taxon>
    </lineage>
</organism>
<keyword evidence="4" id="KW-1185">Reference proteome</keyword>
<dbReference type="Proteomes" id="UP001429984">
    <property type="component" value="Unassembled WGS sequence"/>
</dbReference>
<feature type="region of interest" description="Disordered" evidence="1">
    <location>
        <begin position="1263"/>
        <end position="1288"/>
    </location>
</feature>
<evidence type="ECO:0000259" key="2">
    <source>
        <dbReference type="Pfam" id="PF13116"/>
    </source>
</evidence>
<dbReference type="PANTHER" id="PTHR38690:SF1">
    <property type="entry name" value="PROTEASE"/>
    <property type="match status" value="1"/>
</dbReference>
<dbReference type="Pfam" id="PF13116">
    <property type="entry name" value="YhdP"/>
    <property type="match status" value="1"/>
</dbReference>